<dbReference type="PANTHER" id="PTHR34386">
    <property type="entry name" value="GLUTAREDOXIN"/>
    <property type="match status" value="1"/>
</dbReference>
<keyword evidence="3" id="KW-1185">Reference proteome</keyword>
<dbReference type="PANTHER" id="PTHR34386:SF1">
    <property type="entry name" value="GLUTAREDOXIN-LIKE PROTEIN NRDH"/>
    <property type="match status" value="1"/>
</dbReference>
<dbReference type="Proteomes" id="UP001595814">
    <property type="component" value="Unassembled WGS sequence"/>
</dbReference>
<dbReference type="RefSeq" id="WP_192461118.1">
    <property type="nucleotide sequence ID" value="NZ_JACYFJ010000001.1"/>
</dbReference>
<evidence type="ECO:0000259" key="1">
    <source>
        <dbReference type="Pfam" id="PF04784"/>
    </source>
</evidence>
<feature type="domain" description="DUF547" evidence="1">
    <location>
        <begin position="72"/>
        <end position="172"/>
    </location>
</feature>
<comment type="caution">
    <text evidence="2">The sequence shown here is derived from an EMBL/GenBank/DDBJ whole genome shotgun (WGS) entry which is preliminary data.</text>
</comment>
<name>A0ABV8JQ26_9FLAO</name>
<sequence length="238" mass="27648">MKNVILFLVISISFSNYGQGTLDQFFHKSNAFFQAHVKEGRVDYKNIKGDTSELDEILNLAKEVRVGFENPKEYQSFWINTYNLLVIAGIVKNYPVKSPLDINGFFDKTIHEVGGEKRTLNEIENVLLRAKFPNEPRFHFVLVCAGLGCPPIIANAYTPQNLEQLLQKQTERALNNEDFIRVNKNKVKISQIFEWYTEDFTRDGQTLQGFIDVYRMEKLPENAKVSYYPYDWTLNETN</sequence>
<dbReference type="InterPro" id="IPR051548">
    <property type="entry name" value="Grx-like_ET"/>
</dbReference>
<gene>
    <name evidence="2" type="ORF">ACFOUT_04735</name>
</gene>
<evidence type="ECO:0000313" key="3">
    <source>
        <dbReference type="Proteomes" id="UP001595814"/>
    </source>
</evidence>
<dbReference type="InterPro" id="IPR006869">
    <property type="entry name" value="DUF547"/>
</dbReference>
<dbReference type="Pfam" id="PF04784">
    <property type="entry name" value="DUF547"/>
    <property type="match status" value="1"/>
</dbReference>
<reference evidence="3" key="1">
    <citation type="journal article" date="2019" name="Int. J. Syst. Evol. Microbiol.">
        <title>The Global Catalogue of Microorganisms (GCM) 10K type strain sequencing project: providing services to taxonomists for standard genome sequencing and annotation.</title>
        <authorList>
            <consortium name="The Broad Institute Genomics Platform"/>
            <consortium name="The Broad Institute Genome Sequencing Center for Infectious Disease"/>
            <person name="Wu L."/>
            <person name="Ma J."/>
        </authorList>
    </citation>
    <scope>NUCLEOTIDE SEQUENCE [LARGE SCALE GENOMIC DNA]</scope>
    <source>
        <strain evidence="3">CECT 7477</strain>
    </source>
</reference>
<proteinExistence type="predicted"/>
<evidence type="ECO:0000313" key="2">
    <source>
        <dbReference type="EMBL" id="MFC4095167.1"/>
    </source>
</evidence>
<accession>A0ABV8JQ26</accession>
<protein>
    <submittedName>
        <fullName evidence="2">DUF547 domain-containing protein</fullName>
    </submittedName>
</protein>
<organism evidence="2 3">
    <name type="scientific">Euzebyella saccharophila</name>
    <dbReference type="NCBI Taxonomy" id="679664"/>
    <lineage>
        <taxon>Bacteria</taxon>
        <taxon>Pseudomonadati</taxon>
        <taxon>Bacteroidota</taxon>
        <taxon>Flavobacteriia</taxon>
        <taxon>Flavobacteriales</taxon>
        <taxon>Flavobacteriaceae</taxon>
        <taxon>Euzebyella</taxon>
    </lineage>
</organism>
<dbReference type="EMBL" id="JBHSAW010000004">
    <property type="protein sequence ID" value="MFC4095167.1"/>
    <property type="molecule type" value="Genomic_DNA"/>
</dbReference>